<evidence type="ECO:0000313" key="2">
    <source>
        <dbReference type="EMBL" id="MBS6941540.1"/>
    </source>
</evidence>
<dbReference type="PANTHER" id="PTHR34227">
    <property type="entry name" value="CHAPERONE PROTEIN YCDY"/>
    <property type="match status" value="1"/>
</dbReference>
<protein>
    <submittedName>
        <fullName evidence="2">Molecular chaperone TorD family protein</fullName>
    </submittedName>
</protein>
<dbReference type="InterPro" id="IPR050289">
    <property type="entry name" value="TorD/DmsD_chaperones"/>
</dbReference>
<evidence type="ECO:0000256" key="1">
    <source>
        <dbReference type="ARBA" id="ARBA00023186"/>
    </source>
</evidence>
<dbReference type="PANTHER" id="PTHR34227:SF1">
    <property type="entry name" value="DIMETHYL SULFOXIDE REDUCTASE CHAPERONE-RELATED"/>
    <property type="match status" value="1"/>
</dbReference>
<dbReference type="Proteomes" id="UP000727506">
    <property type="component" value="Unassembled WGS sequence"/>
</dbReference>
<dbReference type="InterPro" id="IPR020945">
    <property type="entry name" value="DMSO/NO3_reduct_chaperone"/>
</dbReference>
<accession>A0A943V2B4</accession>
<dbReference type="InterPro" id="IPR036411">
    <property type="entry name" value="TorD-like_sf"/>
</dbReference>
<dbReference type="EMBL" id="JAGZSV010000216">
    <property type="protein sequence ID" value="MBS6941540.1"/>
    <property type="molecule type" value="Genomic_DNA"/>
</dbReference>
<organism evidence="2 3">
    <name type="scientific">Slackia piriformis</name>
    <dbReference type="NCBI Taxonomy" id="626934"/>
    <lineage>
        <taxon>Bacteria</taxon>
        <taxon>Bacillati</taxon>
        <taxon>Actinomycetota</taxon>
        <taxon>Coriobacteriia</taxon>
        <taxon>Eggerthellales</taxon>
        <taxon>Eggerthellaceae</taxon>
        <taxon>Slackia</taxon>
    </lineage>
</organism>
<dbReference type="Gene3D" id="1.10.3480.10">
    <property type="entry name" value="TorD-like"/>
    <property type="match status" value="1"/>
</dbReference>
<evidence type="ECO:0000313" key="3">
    <source>
        <dbReference type="Proteomes" id="UP000727506"/>
    </source>
</evidence>
<keyword evidence="1" id="KW-0143">Chaperone</keyword>
<name>A0A943V2B4_9ACTN</name>
<dbReference type="Pfam" id="PF02613">
    <property type="entry name" value="Nitrate_red_del"/>
    <property type="match status" value="1"/>
</dbReference>
<reference evidence="2" key="1">
    <citation type="submission" date="2021-02" db="EMBL/GenBank/DDBJ databases">
        <title>Infant gut strain persistence is associated with maternal origin, phylogeny, and functional potential including surface adhesion and iron acquisition.</title>
        <authorList>
            <person name="Lou Y.C."/>
        </authorList>
    </citation>
    <scope>NUCLEOTIDE SEQUENCE</scope>
    <source>
        <strain evidence="2">L2_039_000G1_dasL2_039_000G1_concoct_11</strain>
    </source>
</reference>
<proteinExistence type="predicted"/>
<dbReference type="AlphaFoldDB" id="A0A943V2B4"/>
<comment type="caution">
    <text evidence="2">The sequence shown here is derived from an EMBL/GenBank/DDBJ whole genome shotgun (WGS) entry which is preliminary data.</text>
</comment>
<gene>
    <name evidence="2" type="ORF">KH142_08765</name>
</gene>
<dbReference type="SUPFAM" id="SSF89155">
    <property type="entry name" value="TorD-like"/>
    <property type="match status" value="1"/>
</dbReference>
<sequence>MEAGFKERMQARSILYSFFSRAYREEADTKFIEELRSVCAPDDELLGPFAEALHADDIEKLRLDLAADYARCLLGMHADPVPPFESVWVSDLHLMMQESRDEVVELYASEGMGKARAFRMPEDHIAVELEFMSLLCKRAGELFAANDAIVLQANIVKQRTFMRNHMLTWIPDFCQKLSLRSTTAFYRALANATEAFVKADAEQLEDL</sequence>